<dbReference type="Gene3D" id="2.60.120.260">
    <property type="entry name" value="Galactose-binding domain-like"/>
    <property type="match status" value="2"/>
</dbReference>
<accession>A0A1M5KZH2</accession>
<evidence type="ECO:0000256" key="2">
    <source>
        <dbReference type="ARBA" id="ARBA00022801"/>
    </source>
</evidence>
<evidence type="ECO:0000256" key="3">
    <source>
        <dbReference type="SAM" id="SignalP"/>
    </source>
</evidence>
<organism evidence="6 7">
    <name type="scientific">Flavobacterium fluvii</name>
    <dbReference type="NCBI Taxonomy" id="468056"/>
    <lineage>
        <taxon>Bacteria</taxon>
        <taxon>Pseudomonadati</taxon>
        <taxon>Bacteroidota</taxon>
        <taxon>Flavobacteriia</taxon>
        <taxon>Flavobacteriales</taxon>
        <taxon>Flavobacteriaceae</taxon>
        <taxon>Flavobacterium</taxon>
    </lineage>
</organism>
<dbReference type="SUPFAM" id="SSF49785">
    <property type="entry name" value="Galactose-binding domain-like"/>
    <property type="match status" value="2"/>
</dbReference>
<gene>
    <name evidence="6" type="ORF">SAMN05443549_10517</name>
</gene>
<feature type="domain" description="CBM-cenC" evidence="4">
    <location>
        <begin position="22"/>
        <end position="147"/>
    </location>
</feature>
<proteinExistence type="predicted"/>
<feature type="signal peptide" evidence="3">
    <location>
        <begin position="1"/>
        <end position="21"/>
    </location>
</feature>
<dbReference type="Proteomes" id="UP000184516">
    <property type="component" value="Unassembled WGS sequence"/>
</dbReference>
<dbReference type="AlphaFoldDB" id="A0A1M5KZH2"/>
<sequence>MIKKLLFLLVAVTGTSLTMNAQNLLLNGNFETGTGDVFPNWTKLNGGTSLTSEAVEIHGGLRALKAVPTGVAGEQWKVQLESDAVTTVIGKTYELSMWVKGATTGNTVRFSNNIVTYGSDIAVTTTWQKIFYTITATTTTTKIRLELGGNTTAANTFYVDDVAMIDITATSKDFILNGNLELGSGDATTNWSRANNPGGNSIVAETVEVHGGTRALKAISSGLPTAQYTVQLISDAMTLEVGRSYTASMWIKAASAGNTVRFSTTATSANFGPDTTIGTTWQQISYTFVAKAASTKLNIDLGGSGNTFYFDDITFIGASPLSTKKFDTSDQTVFYPNPVKDNLNINSDQTIKSITITDLAGKTVQTIKAENIQSIDLSGLNNGMYILSTDTNKQFKFLKN</sequence>
<evidence type="ECO:0000259" key="4">
    <source>
        <dbReference type="Pfam" id="PF02018"/>
    </source>
</evidence>
<dbReference type="RefSeq" id="WP_073370805.1">
    <property type="nucleotide sequence ID" value="NZ_FQWB01000005.1"/>
</dbReference>
<keyword evidence="2" id="KW-0378">Hydrolase</keyword>
<keyword evidence="7" id="KW-1185">Reference proteome</keyword>
<dbReference type="InterPro" id="IPR026444">
    <property type="entry name" value="Secre_tail"/>
</dbReference>
<evidence type="ECO:0000259" key="5">
    <source>
        <dbReference type="Pfam" id="PF18962"/>
    </source>
</evidence>
<protein>
    <submittedName>
        <fullName evidence="6">Por secretion system C-terminal sorting domain-containing protein</fullName>
    </submittedName>
</protein>
<evidence type="ECO:0000313" key="6">
    <source>
        <dbReference type="EMBL" id="SHG58167.1"/>
    </source>
</evidence>
<dbReference type="EMBL" id="FQWB01000005">
    <property type="protein sequence ID" value="SHG58167.1"/>
    <property type="molecule type" value="Genomic_DNA"/>
</dbReference>
<feature type="domain" description="Secretion system C-terminal sorting" evidence="5">
    <location>
        <begin position="335"/>
        <end position="394"/>
    </location>
</feature>
<feature type="chain" id="PRO_5012567536" evidence="3">
    <location>
        <begin position="22"/>
        <end position="400"/>
    </location>
</feature>
<dbReference type="Pfam" id="PF18962">
    <property type="entry name" value="Por_Secre_tail"/>
    <property type="match status" value="1"/>
</dbReference>
<dbReference type="NCBIfam" id="TIGR04183">
    <property type="entry name" value="Por_Secre_tail"/>
    <property type="match status" value="1"/>
</dbReference>
<evidence type="ECO:0000256" key="1">
    <source>
        <dbReference type="ARBA" id="ARBA00022729"/>
    </source>
</evidence>
<dbReference type="InterPro" id="IPR003305">
    <property type="entry name" value="CenC_carb-bd"/>
</dbReference>
<dbReference type="InterPro" id="IPR008979">
    <property type="entry name" value="Galactose-bd-like_sf"/>
</dbReference>
<evidence type="ECO:0000313" key="7">
    <source>
        <dbReference type="Proteomes" id="UP000184516"/>
    </source>
</evidence>
<reference evidence="7" key="1">
    <citation type="submission" date="2016-11" db="EMBL/GenBank/DDBJ databases">
        <authorList>
            <person name="Varghese N."/>
            <person name="Submissions S."/>
        </authorList>
    </citation>
    <scope>NUCLEOTIDE SEQUENCE [LARGE SCALE GENOMIC DNA]</scope>
    <source>
        <strain evidence="7">DSM 19978</strain>
    </source>
</reference>
<feature type="domain" description="CBM-cenC" evidence="4">
    <location>
        <begin position="175"/>
        <end position="298"/>
    </location>
</feature>
<name>A0A1M5KZH2_9FLAO</name>
<dbReference type="Pfam" id="PF02018">
    <property type="entry name" value="CBM_4_9"/>
    <property type="match status" value="2"/>
</dbReference>
<dbReference type="GO" id="GO:0016798">
    <property type="term" value="F:hydrolase activity, acting on glycosyl bonds"/>
    <property type="evidence" value="ECO:0007669"/>
    <property type="project" value="InterPro"/>
</dbReference>
<dbReference type="OrthoDB" id="7061696at2"/>
<dbReference type="STRING" id="468056.SAMN05443549_10517"/>
<keyword evidence="1 3" id="KW-0732">Signal</keyword>